<protein>
    <submittedName>
        <fullName evidence="1">Uncharacterized protein</fullName>
    </submittedName>
</protein>
<evidence type="ECO:0000313" key="2">
    <source>
        <dbReference type="Proteomes" id="UP000694660"/>
    </source>
</evidence>
<organism evidence="1 2">
    <name type="scientific">Denitromonas iodatirespirans</name>
    <dbReference type="NCBI Taxonomy" id="2795389"/>
    <lineage>
        <taxon>Bacteria</taxon>
        <taxon>Pseudomonadati</taxon>
        <taxon>Pseudomonadota</taxon>
        <taxon>Betaproteobacteria</taxon>
        <taxon>Rhodocyclales</taxon>
        <taxon>Zoogloeaceae</taxon>
        <taxon>Denitromonas</taxon>
    </lineage>
</organism>
<evidence type="ECO:0000313" key="1">
    <source>
        <dbReference type="EMBL" id="MBT0962055.1"/>
    </source>
</evidence>
<dbReference type="Gene3D" id="1.10.260.40">
    <property type="entry name" value="lambda repressor-like DNA-binding domains"/>
    <property type="match status" value="1"/>
</dbReference>
<dbReference type="RefSeq" id="WP_214361835.1">
    <property type="nucleotide sequence ID" value="NZ_JAEKFT010000013.1"/>
</dbReference>
<name>A0A944D8I0_DENI1</name>
<dbReference type="Proteomes" id="UP000694660">
    <property type="component" value="Unassembled WGS sequence"/>
</dbReference>
<reference evidence="2" key="1">
    <citation type="journal article" date="2022" name="ISME J.">
        <title>Genetic and phylogenetic analysis of dissimilatory iodate-reducing bacteria identifies potential niches across the world's oceans.</title>
        <authorList>
            <person name="Reyes-Umana V."/>
            <person name="Henning Z."/>
            <person name="Lee K."/>
            <person name="Barnum T.P."/>
            <person name="Coates J.D."/>
        </authorList>
    </citation>
    <scope>NUCLEOTIDE SEQUENCE [LARGE SCALE GENOMIC DNA]</scope>
    <source>
        <strain evidence="2">IR12</strain>
    </source>
</reference>
<accession>A0A944D8I0</accession>
<keyword evidence="2" id="KW-1185">Reference proteome</keyword>
<gene>
    <name evidence="1" type="ORF">I8J34_12820</name>
</gene>
<dbReference type="GO" id="GO:0003677">
    <property type="term" value="F:DNA binding"/>
    <property type="evidence" value="ECO:0007669"/>
    <property type="project" value="InterPro"/>
</dbReference>
<sequence length="217" mass="23952">MKIPNVLPITAEQSRAARFQLGLTQAELIANSELPGWKLKQFETGRFVPDIPFLESLRDYFQEKGIQFGDQPTARLKTATNSNHAESQLIGQQPRMGFFVTDEVPADVVQSLLERMTANDERIGELMDGRVESGWFSEFDEDTEAKVRQLAAALAENYILFCSLQGRNPLIRPAKGHKTLADVIASVYVESPAFALINGPHDADGSAEEAQDTEGVA</sequence>
<comment type="caution">
    <text evidence="1">The sequence shown here is derived from an EMBL/GenBank/DDBJ whole genome shotgun (WGS) entry which is preliminary data.</text>
</comment>
<dbReference type="EMBL" id="JAEKFT010000013">
    <property type="protein sequence ID" value="MBT0962055.1"/>
    <property type="molecule type" value="Genomic_DNA"/>
</dbReference>
<dbReference type="AlphaFoldDB" id="A0A944D8I0"/>
<dbReference type="InterPro" id="IPR010982">
    <property type="entry name" value="Lambda_DNA-bd_dom_sf"/>
</dbReference>
<proteinExistence type="predicted"/>